<reference evidence="17 18" key="1">
    <citation type="submission" date="2016-07" db="EMBL/GenBank/DDBJ databases">
        <title>Multiple horizontal gene transfer events from other fungi enriched the ability of initially mycotrophic Trichoderma (Ascomycota) to feed on dead plant biomass.</title>
        <authorList>
            <consortium name="DOE Joint Genome Institute"/>
            <person name="Aerts A."/>
            <person name="Atanasova L."/>
            <person name="Chenthamara K."/>
            <person name="Zhang J."/>
            <person name="Grujic M."/>
            <person name="Henrissat B."/>
            <person name="Kuo A."/>
            <person name="Salamov A."/>
            <person name="Lipzen A."/>
            <person name="Labutti K."/>
            <person name="Barry K."/>
            <person name="Miao Y."/>
            <person name="Rahimi M.J."/>
            <person name="Shen Q."/>
            <person name="Grigoriev I.V."/>
            <person name="Kubicek C.P."/>
            <person name="Druzhinina I.S."/>
        </authorList>
    </citation>
    <scope>NUCLEOTIDE SEQUENCE [LARGE SCALE GENOMIC DNA]</scope>
    <source>
        <strain evidence="17 18">ATCC 18648</strain>
    </source>
</reference>
<evidence type="ECO:0000256" key="7">
    <source>
        <dbReference type="ARBA" id="ARBA00023235"/>
    </source>
</evidence>
<organism evidence="17 18">
    <name type="scientific">Trichoderma longibrachiatum ATCC 18648</name>
    <dbReference type="NCBI Taxonomy" id="983965"/>
    <lineage>
        <taxon>Eukaryota</taxon>
        <taxon>Fungi</taxon>
        <taxon>Dikarya</taxon>
        <taxon>Ascomycota</taxon>
        <taxon>Pezizomycotina</taxon>
        <taxon>Sordariomycetes</taxon>
        <taxon>Hypocreomycetidae</taxon>
        <taxon>Hypocreales</taxon>
        <taxon>Hypocreaceae</taxon>
        <taxon>Trichoderma</taxon>
    </lineage>
</organism>
<comment type="subcellular location">
    <subcellularLocation>
        <location evidence="3">Nucleus</location>
    </subcellularLocation>
</comment>
<dbReference type="InterPro" id="IPR041708">
    <property type="entry name" value="PUS1/PUS2-like"/>
</dbReference>
<evidence type="ECO:0000256" key="14">
    <source>
        <dbReference type="PIRSR" id="PIRSR641708-1"/>
    </source>
</evidence>
<evidence type="ECO:0000313" key="17">
    <source>
        <dbReference type="EMBL" id="PTB75668.1"/>
    </source>
</evidence>
<evidence type="ECO:0000256" key="3">
    <source>
        <dbReference type="ARBA" id="ARBA00004123"/>
    </source>
</evidence>
<keyword evidence="8" id="KW-0539">Nucleus</keyword>
<keyword evidence="5" id="KW-0507">mRNA processing</keyword>
<evidence type="ECO:0000256" key="13">
    <source>
        <dbReference type="ARBA" id="ARBA00080858"/>
    </source>
</evidence>
<gene>
    <name evidence="17" type="ORF">M440DRAFT_19949</name>
</gene>
<dbReference type="EMBL" id="KZ679133">
    <property type="protein sequence ID" value="PTB75668.1"/>
    <property type="molecule type" value="Genomic_DNA"/>
</dbReference>
<name>A0A2T4C2E2_TRILO</name>
<dbReference type="CDD" id="cd02568">
    <property type="entry name" value="PseudoU_synth_PUS1_PUS2"/>
    <property type="match status" value="1"/>
</dbReference>
<evidence type="ECO:0000256" key="6">
    <source>
        <dbReference type="ARBA" id="ARBA00022694"/>
    </source>
</evidence>
<evidence type="ECO:0000256" key="4">
    <source>
        <dbReference type="ARBA" id="ARBA00009375"/>
    </source>
</evidence>
<evidence type="ECO:0000256" key="12">
    <source>
        <dbReference type="ARBA" id="ARBA00079072"/>
    </source>
</evidence>
<dbReference type="SUPFAM" id="SSF55120">
    <property type="entry name" value="Pseudouridine synthase"/>
    <property type="match status" value="1"/>
</dbReference>
<evidence type="ECO:0000259" key="16">
    <source>
        <dbReference type="Pfam" id="PF01416"/>
    </source>
</evidence>
<comment type="function">
    <text evidence="10">Formation of pseudouridine at positions 27 and 28 in the anticodon stem and loop of transfer RNAs; at positions 34 and 36 of intron-containing precursor tRNA(Ile) and at position 35 in the intron-containing tRNA(Tyr). Catalyzes pseudouridylation at position 44 in U2 snRNA. Also catalyzes pseudouridylation of mRNAs.</text>
</comment>
<comment type="catalytic activity">
    <reaction evidence="9">
        <text>a uridine in tRNA = a pseudouridine in tRNA</text>
        <dbReference type="Rhea" id="RHEA:54572"/>
        <dbReference type="Rhea" id="RHEA-COMP:13339"/>
        <dbReference type="Rhea" id="RHEA-COMP:13934"/>
        <dbReference type="ChEBI" id="CHEBI:65314"/>
        <dbReference type="ChEBI" id="CHEBI:65315"/>
    </reaction>
</comment>
<feature type="compositionally biased region" description="Basic and acidic residues" evidence="15">
    <location>
        <begin position="50"/>
        <end position="63"/>
    </location>
</feature>
<dbReference type="GO" id="GO:0003723">
    <property type="term" value="F:RNA binding"/>
    <property type="evidence" value="ECO:0007669"/>
    <property type="project" value="InterPro"/>
</dbReference>
<keyword evidence="7" id="KW-0413">Isomerase</keyword>
<comment type="similarity">
    <text evidence="4">Belongs to the tRNA pseudouridine synthase TruA family.</text>
</comment>
<evidence type="ECO:0000256" key="9">
    <source>
        <dbReference type="ARBA" id="ARBA00036943"/>
    </source>
</evidence>
<protein>
    <recommendedName>
        <fullName evidence="11">tRNA pseudouridine synthase 1</fullName>
    </recommendedName>
    <alternativeName>
        <fullName evidence="12">tRNA pseudouridylate synthase 1</fullName>
    </alternativeName>
    <alternativeName>
        <fullName evidence="13">tRNA-uridine isomerase 1</fullName>
    </alternativeName>
</protein>
<dbReference type="InterPro" id="IPR001406">
    <property type="entry name" value="PsdUridine_synth_TruA"/>
</dbReference>
<dbReference type="GO" id="GO:0005634">
    <property type="term" value="C:nucleus"/>
    <property type="evidence" value="ECO:0007669"/>
    <property type="project" value="UniProtKB-SubCell"/>
</dbReference>
<proteinExistence type="inferred from homology"/>
<dbReference type="OrthoDB" id="10256309at2759"/>
<evidence type="ECO:0000256" key="15">
    <source>
        <dbReference type="SAM" id="MobiDB-lite"/>
    </source>
</evidence>
<dbReference type="Proteomes" id="UP000240760">
    <property type="component" value="Unassembled WGS sequence"/>
</dbReference>
<sequence length="409" mass="45683">MAAGDEAPVANAPSGERNEAKPQAAAAAAADAETNTGDQKPGNNSRGKGKKGDRGRGEWSRTKVDKRKRHDEYREYKRRKVSDIDNPKANPFSKEEIEAEGRRPKRKVAVMIGYAGTGYKGMQLNGDEETIERDLFQAFIKAGAISKANADDPRKSSLARCARTDKGVHAAGNVISLKLIIEDEDVVDKINEALPAQIREALNKYEGTNNFHNYTVQKSHGDPSAKRHIRSFVANPKPIIIGDTEWLSLKVHGQSFMMHQIRKMVGLVTLMVRCGTTLDRIAESYGPRKMAIPKMPGLGLLLERPVFENYNKRAKETLGREEIDFDKYNDKIEAFKQEQIYSRIFGVEEKDNSFHTFFSQIDQFRSNHFLWLTAGGMKVATIDKANGKVQDVDKQLGDEDEEDPEGGEG</sequence>
<feature type="compositionally biased region" description="Polar residues" evidence="15">
    <location>
        <begin position="33"/>
        <end position="45"/>
    </location>
</feature>
<dbReference type="GO" id="GO:0009982">
    <property type="term" value="F:pseudouridine synthase activity"/>
    <property type="evidence" value="ECO:0007669"/>
    <property type="project" value="InterPro"/>
</dbReference>
<dbReference type="FunFam" id="3.30.70.580:FF:000002">
    <property type="entry name" value="tRNA pseudouridine synthase"/>
    <property type="match status" value="1"/>
</dbReference>
<dbReference type="GO" id="GO:1990481">
    <property type="term" value="P:mRNA pseudouridine synthesis"/>
    <property type="evidence" value="ECO:0007669"/>
    <property type="project" value="TreeGrafter"/>
</dbReference>
<evidence type="ECO:0000256" key="11">
    <source>
        <dbReference type="ARBA" id="ARBA00073968"/>
    </source>
</evidence>
<evidence type="ECO:0000313" key="18">
    <source>
        <dbReference type="Proteomes" id="UP000240760"/>
    </source>
</evidence>
<dbReference type="GO" id="GO:0006397">
    <property type="term" value="P:mRNA processing"/>
    <property type="evidence" value="ECO:0007669"/>
    <property type="project" value="UniProtKB-KW"/>
</dbReference>
<evidence type="ECO:0000256" key="2">
    <source>
        <dbReference type="ARBA" id="ARBA00001832"/>
    </source>
</evidence>
<evidence type="ECO:0000256" key="10">
    <source>
        <dbReference type="ARBA" id="ARBA00053072"/>
    </source>
</evidence>
<dbReference type="Pfam" id="PF01416">
    <property type="entry name" value="PseudoU_synth_1"/>
    <property type="match status" value="1"/>
</dbReference>
<dbReference type="GO" id="GO:0031120">
    <property type="term" value="P:snRNA pseudouridine synthesis"/>
    <property type="evidence" value="ECO:0007669"/>
    <property type="project" value="UniProtKB-ARBA"/>
</dbReference>
<keyword evidence="18" id="KW-1185">Reference proteome</keyword>
<feature type="active site" description="Nucleophile" evidence="14">
    <location>
        <position position="165"/>
    </location>
</feature>
<dbReference type="InterPro" id="IPR020095">
    <property type="entry name" value="PsdUridine_synth_TruA_C"/>
</dbReference>
<comment type="catalytic activity">
    <reaction evidence="1">
        <text>a uridine in mRNA = a pseudouridine in mRNA</text>
        <dbReference type="Rhea" id="RHEA:56644"/>
        <dbReference type="Rhea" id="RHEA-COMP:14658"/>
        <dbReference type="Rhea" id="RHEA-COMP:14659"/>
        <dbReference type="ChEBI" id="CHEBI:65314"/>
        <dbReference type="ChEBI" id="CHEBI:65315"/>
    </reaction>
</comment>
<dbReference type="PANTHER" id="PTHR11142:SF4">
    <property type="entry name" value="PSEUDOURIDYLATE SYNTHASE 1 HOMOLOG"/>
    <property type="match status" value="1"/>
</dbReference>
<evidence type="ECO:0000256" key="8">
    <source>
        <dbReference type="ARBA" id="ARBA00023242"/>
    </source>
</evidence>
<dbReference type="PANTHER" id="PTHR11142">
    <property type="entry name" value="PSEUDOURIDYLATE SYNTHASE"/>
    <property type="match status" value="1"/>
</dbReference>
<dbReference type="STRING" id="983965.A0A2T4C2E2"/>
<feature type="region of interest" description="Disordered" evidence="15">
    <location>
        <begin position="82"/>
        <end position="101"/>
    </location>
</feature>
<dbReference type="InterPro" id="IPR020097">
    <property type="entry name" value="PsdUridine_synth_TruA_a/b_dom"/>
</dbReference>
<evidence type="ECO:0000256" key="5">
    <source>
        <dbReference type="ARBA" id="ARBA00022664"/>
    </source>
</evidence>
<keyword evidence="6" id="KW-0819">tRNA processing</keyword>
<feature type="region of interest" description="Disordered" evidence="15">
    <location>
        <begin position="390"/>
        <end position="409"/>
    </location>
</feature>
<comment type="catalytic activity">
    <reaction evidence="2">
        <text>uridine in snRNA = pseudouridine in snRNA</text>
        <dbReference type="Rhea" id="RHEA:51124"/>
        <dbReference type="Rhea" id="RHEA-COMP:12891"/>
        <dbReference type="Rhea" id="RHEA-COMP:12892"/>
        <dbReference type="ChEBI" id="CHEBI:65314"/>
        <dbReference type="ChEBI" id="CHEBI:65315"/>
    </reaction>
</comment>
<dbReference type="InterPro" id="IPR020103">
    <property type="entry name" value="PsdUridine_synth_cat_dom_sf"/>
</dbReference>
<feature type="compositionally biased region" description="Acidic residues" evidence="15">
    <location>
        <begin position="398"/>
        <end position="409"/>
    </location>
</feature>
<dbReference type="GO" id="GO:0031119">
    <property type="term" value="P:tRNA pseudouridine synthesis"/>
    <property type="evidence" value="ECO:0007669"/>
    <property type="project" value="InterPro"/>
</dbReference>
<dbReference type="AlphaFoldDB" id="A0A2T4C2E2"/>
<evidence type="ECO:0000256" key="1">
    <source>
        <dbReference type="ARBA" id="ARBA00001166"/>
    </source>
</evidence>
<dbReference type="Gene3D" id="3.30.70.660">
    <property type="entry name" value="Pseudouridine synthase I, catalytic domain, C-terminal subdomain"/>
    <property type="match status" value="1"/>
</dbReference>
<dbReference type="FunFam" id="3.30.70.660:FF:000002">
    <property type="entry name" value="tRNA pseudouridine synthase"/>
    <property type="match status" value="1"/>
</dbReference>
<feature type="region of interest" description="Disordered" evidence="15">
    <location>
        <begin position="1"/>
        <end position="73"/>
    </location>
</feature>
<accession>A0A2T4C2E2</accession>
<feature type="domain" description="Pseudouridine synthase I TruA alpha/beta" evidence="16">
    <location>
        <begin position="201"/>
        <end position="307"/>
    </location>
</feature>